<dbReference type="InterPro" id="IPR018562">
    <property type="entry name" value="ARS-binding_2"/>
</dbReference>
<feature type="compositionally biased region" description="Polar residues" evidence="1">
    <location>
        <begin position="393"/>
        <end position="402"/>
    </location>
</feature>
<dbReference type="PANTHER" id="PTHR42048:SF1">
    <property type="entry name" value="ARS-BINDING PROTEIN 2"/>
    <property type="match status" value="1"/>
</dbReference>
<dbReference type="PANTHER" id="PTHR42048">
    <property type="entry name" value="ARS-BINDING PROTEIN 2"/>
    <property type="match status" value="1"/>
</dbReference>
<evidence type="ECO:0000313" key="2">
    <source>
        <dbReference type="EMBL" id="CAJ2511034.1"/>
    </source>
</evidence>
<feature type="region of interest" description="Disordered" evidence="1">
    <location>
        <begin position="370"/>
        <end position="489"/>
    </location>
</feature>
<gene>
    <name evidence="2" type="ORF">KHLLAP_LOCUS11502</name>
</gene>
<dbReference type="GO" id="GO:0003688">
    <property type="term" value="F:DNA replication origin binding"/>
    <property type="evidence" value="ECO:0007669"/>
    <property type="project" value="TreeGrafter"/>
</dbReference>
<dbReference type="AlphaFoldDB" id="A0AAI8VU09"/>
<reference evidence="2" key="1">
    <citation type="submission" date="2023-10" db="EMBL/GenBank/DDBJ databases">
        <authorList>
            <person name="Hackl T."/>
        </authorList>
    </citation>
    <scope>NUCLEOTIDE SEQUENCE</scope>
</reference>
<feature type="compositionally biased region" description="Polar residues" evidence="1">
    <location>
        <begin position="450"/>
        <end position="480"/>
    </location>
</feature>
<comment type="caution">
    <text evidence="2">The sequence shown here is derived from an EMBL/GenBank/DDBJ whole genome shotgun (WGS) entry which is preliminary data.</text>
</comment>
<keyword evidence="3" id="KW-1185">Reference proteome</keyword>
<evidence type="ECO:0000313" key="3">
    <source>
        <dbReference type="Proteomes" id="UP001295740"/>
    </source>
</evidence>
<evidence type="ECO:0000256" key="1">
    <source>
        <dbReference type="SAM" id="MobiDB-lite"/>
    </source>
</evidence>
<feature type="region of interest" description="Disordered" evidence="1">
    <location>
        <begin position="1"/>
        <end position="39"/>
    </location>
</feature>
<organism evidence="2 3">
    <name type="scientific">Anthostomella pinea</name>
    <dbReference type="NCBI Taxonomy" id="933095"/>
    <lineage>
        <taxon>Eukaryota</taxon>
        <taxon>Fungi</taxon>
        <taxon>Dikarya</taxon>
        <taxon>Ascomycota</taxon>
        <taxon>Pezizomycotina</taxon>
        <taxon>Sordariomycetes</taxon>
        <taxon>Xylariomycetidae</taxon>
        <taxon>Xylariales</taxon>
        <taxon>Xylariaceae</taxon>
        <taxon>Anthostomella</taxon>
    </lineage>
</organism>
<dbReference type="EMBL" id="CAUWAG010000018">
    <property type="protein sequence ID" value="CAJ2511034.1"/>
    <property type="molecule type" value="Genomic_DNA"/>
</dbReference>
<protein>
    <submittedName>
        <fullName evidence="2">Uu.00g066590.m01.CDS01</fullName>
    </submittedName>
</protein>
<dbReference type="Proteomes" id="UP001295740">
    <property type="component" value="Unassembled WGS sequence"/>
</dbReference>
<dbReference type="Pfam" id="PF09441">
    <property type="entry name" value="Abp2"/>
    <property type="match status" value="1"/>
</dbReference>
<feature type="region of interest" description="Disordered" evidence="1">
    <location>
        <begin position="318"/>
        <end position="340"/>
    </location>
</feature>
<name>A0AAI8VU09_9PEZI</name>
<sequence length="705" mass="77429">MAFPPHAGGSGAPQVTPAILNESNTPTPPGVRPTLPHRGVTSETIDDAYVSFILYCNPAVPMDVDDAGLREAFRTPPKSEGKSFSTFTLFELIMKLHHKEIKTWAELALRLGVEPPDQDKGQSSQKIQQYAVRLKRWMHSMHVDAFFDYLLNNFHPYWTNIPTNPNPVCGDGRDGVAAEDDMALRALLPHIRPRRGRKRPEEDGLNKSPSQRPRLGSLVSNGDVRQSRPDTLEPWTAHPDARLSYAYSPIDPRSSVLPTPESAFPWHRDIPRGHTSAYPQSAITPSTRGAFWPDLTEPLSAISPPKNRLHGRRHGAKAVSSAWRNSNGSASGKARGRPPINRITESPLSAYPHDTMGFQVIDPEQIPRSTATPQLTYPQEPAPESEPVARISEPTSAQSTRPSRPGRLSLQVPERAGGPVRLATPPPPVVMVNGKHTTNETNDEALNDTAHGTTNGTRNEALNVSAHDTTNGTSVENATTEGGYPTKNEFKDYTDRSTALFVGHNGNPQPKTGVNIHDEDKTNHAVIEALFVAVLLETQWYDKNGVACPPGGIDEMLALGKTMIQDIADRALTKEAFLINVSALAGGSFMYRSSTRTVKLEEIGPDYTKYLITWNLRYGSIIGDFTMTQVVPHSLWKKGHQKPEEPLSNKQVPTEPAAAAAYWQKKYGELVSRSKLGLVNQGGLKKTAIQLIKEIVDTESLAHDE</sequence>
<feature type="region of interest" description="Disordered" evidence="1">
    <location>
        <begin position="190"/>
        <end position="236"/>
    </location>
</feature>
<accession>A0AAI8VU09</accession>
<proteinExistence type="predicted"/>